<keyword evidence="2" id="KW-0378">Hydrolase</keyword>
<dbReference type="Pfam" id="PF01966">
    <property type="entry name" value="HD"/>
    <property type="match status" value="1"/>
</dbReference>
<protein>
    <submittedName>
        <fullName evidence="2">Metal dependent phosphohydrolase</fullName>
    </submittedName>
</protein>
<dbReference type="CDD" id="cd00077">
    <property type="entry name" value="HDc"/>
    <property type="match status" value="1"/>
</dbReference>
<dbReference type="OrthoDB" id="2989229at2"/>
<dbReference type="InterPro" id="IPR003607">
    <property type="entry name" value="HD/PDEase_dom"/>
</dbReference>
<gene>
    <name evidence="2" type="ORF">SAMN05444392_10228</name>
</gene>
<dbReference type="AlphaFoldDB" id="A0A1M4UU85"/>
<proteinExistence type="predicted"/>
<dbReference type="EMBL" id="FQVL01000002">
    <property type="protein sequence ID" value="SHE60245.1"/>
    <property type="molecule type" value="Genomic_DNA"/>
</dbReference>
<sequence length="206" mass="23635">MTQPLVDLSIKSTAVPTKLNAEQLSTYIHPDTPRYQHILGVVEEMKDLCIKLSIPSVHMKQLIQTAYLHDIGYSESLKITSFHPTDGAIFAQKQAFAKPIIAGVLFHTEAQRTWKLSPDIVNLYKQNHSYLDPIDHLYIELITYCDLHRSANGEHVTLEQRITDIVSRYGSQHQISQQMLYNMKYFIITCERVEQYLVHGLPDLAV</sequence>
<dbReference type="RefSeq" id="WP_073152986.1">
    <property type="nucleotide sequence ID" value="NZ_FQVL01000002.1"/>
</dbReference>
<dbReference type="SUPFAM" id="SSF109604">
    <property type="entry name" value="HD-domain/PDEase-like"/>
    <property type="match status" value="1"/>
</dbReference>
<evidence type="ECO:0000313" key="3">
    <source>
        <dbReference type="Proteomes" id="UP000184476"/>
    </source>
</evidence>
<evidence type="ECO:0000313" key="2">
    <source>
        <dbReference type="EMBL" id="SHE60245.1"/>
    </source>
</evidence>
<dbReference type="GO" id="GO:0016787">
    <property type="term" value="F:hydrolase activity"/>
    <property type="evidence" value="ECO:0007669"/>
    <property type="project" value="UniProtKB-KW"/>
</dbReference>
<accession>A0A1M4UU85</accession>
<organism evidence="2 3">
    <name type="scientific">Seinonella peptonophila</name>
    <dbReference type="NCBI Taxonomy" id="112248"/>
    <lineage>
        <taxon>Bacteria</taxon>
        <taxon>Bacillati</taxon>
        <taxon>Bacillota</taxon>
        <taxon>Bacilli</taxon>
        <taxon>Bacillales</taxon>
        <taxon>Thermoactinomycetaceae</taxon>
        <taxon>Seinonella</taxon>
    </lineage>
</organism>
<name>A0A1M4UU85_9BACL</name>
<keyword evidence="3" id="KW-1185">Reference proteome</keyword>
<dbReference type="Proteomes" id="UP000184476">
    <property type="component" value="Unassembled WGS sequence"/>
</dbReference>
<dbReference type="STRING" id="112248.SAMN05444392_10228"/>
<reference evidence="2 3" key="1">
    <citation type="submission" date="2016-11" db="EMBL/GenBank/DDBJ databases">
        <authorList>
            <person name="Jaros S."/>
            <person name="Januszkiewicz K."/>
            <person name="Wedrychowicz H."/>
        </authorList>
    </citation>
    <scope>NUCLEOTIDE SEQUENCE [LARGE SCALE GENOMIC DNA]</scope>
    <source>
        <strain evidence="2 3">DSM 44666</strain>
    </source>
</reference>
<feature type="domain" description="HD" evidence="1">
    <location>
        <begin position="34"/>
        <end position="113"/>
    </location>
</feature>
<evidence type="ECO:0000259" key="1">
    <source>
        <dbReference type="Pfam" id="PF01966"/>
    </source>
</evidence>
<dbReference type="InterPro" id="IPR006674">
    <property type="entry name" value="HD_domain"/>
</dbReference>